<evidence type="ECO:0000313" key="4">
    <source>
        <dbReference type="EMBL" id="TGO06563.1"/>
    </source>
</evidence>
<dbReference type="Gene3D" id="3.40.50.300">
    <property type="entry name" value="P-loop containing nucleotide triphosphate hydrolases"/>
    <property type="match status" value="1"/>
</dbReference>
<dbReference type="Proteomes" id="UP000297318">
    <property type="component" value="Unassembled WGS sequence"/>
</dbReference>
<dbReference type="PANTHER" id="PTHR30486:SF6">
    <property type="entry name" value="TYPE IV PILUS RETRACTATION ATPASE PILT"/>
    <property type="match status" value="1"/>
</dbReference>
<dbReference type="PANTHER" id="PTHR30486">
    <property type="entry name" value="TWITCHING MOTILITY PROTEIN PILT"/>
    <property type="match status" value="1"/>
</dbReference>
<comment type="similarity">
    <text evidence="1">Belongs to the GSP E family.</text>
</comment>
<protein>
    <submittedName>
        <fullName evidence="4">Flp pilus assembly protein, ATPase CpaF</fullName>
    </submittedName>
</protein>
<dbReference type="InterPro" id="IPR050921">
    <property type="entry name" value="T4SS_GSP_E_ATPase"/>
</dbReference>
<comment type="caution">
    <text evidence="4">The sequence shown here is derived from an EMBL/GenBank/DDBJ whole genome shotgun (WGS) entry which is preliminary data.</text>
</comment>
<dbReference type="Gene3D" id="3.30.450.90">
    <property type="match status" value="1"/>
</dbReference>
<dbReference type="GO" id="GO:0016887">
    <property type="term" value="F:ATP hydrolysis activity"/>
    <property type="evidence" value="ECO:0007669"/>
    <property type="project" value="InterPro"/>
</dbReference>
<evidence type="ECO:0000313" key="5">
    <source>
        <dbReference type="Proteomes" id="UP000297318"/>
    </source>
</evidence>
<dbReference type="EMBL" id="RHPJ01000001">
    <property type="protein sequence ID" value="TGO06563.1"/>
    <property type="molecule type" value="Genomic_DNA"/>
</dbReference>
<dbReference type="SUPFAM" id="SSF52540">
    <property type="entry name" value="P-loop containing nucleoside triphosphate hydrolases"/>
    <property type="match status" value="1"/>
</dbReference>
<dbReference type="AlphaFoldDB" id="A0A4Z1E7U4"/>
<keyword evidence="5" id="KW-1185">Reference proteome</keyword>
<dbReference type="InterPro" id="IPR001482">
    <property type="entry name" value="T2SS/T4SS_dom"/>
</dbReference>
<dbReference type="NCBIfam" id="TIGR03819">
    <property type="entry name" value="heli_sec_ATPase"/>
    <property type="match status" value="1"/>
</dbReference>
<proteinExistence type="inferred from homology"/>
<dbReference type="InterPro" id="IPR027417">
    <property type="entry name" value="P-loop_NTPase"/>
</dbReference>
<name>A0A4Z1E7U4_9MICO</name>
<evidence type="ECO:0000256" key="2">
    <source>
        <dbReference type="SAM" id="MobiDB-lite"/>
    </source>
</evidence>
<dbReference type="InterPro" id="IPR022399">
    <property type="entry name" value="TadA-like_ATPase"/>
</dbReference>
<feature type="domain" description="Bacterial type II secretion system protein E" evidence="3">
    <location>
        <begin position="122"/>
        <end position="341"/>
    </location>
</feature>
<feature type="region of interest" description="Disordered" evidence="2">
    <location>
        <begin position="28"/>
        <end position="50"/>
    </location>
</feature>
<gene>
    <name evidence="4" type="ORF">SERN_0755</name>
</gene>
<sequence>MSLLAHVRRTVAARSDAPDRGAVVGAVRGLPRGAGGSATGRGREVGASAPSLPPAPVLGVRRVHRDVADAVADIAGTGALLRHLWADPDVTDVLVNSPTEAWVDRGHGLERAPVPGPEGFGDVRALAARLAAAAGQRLDDAAPIADGRLPDGTRLHAVLAPVAAGGACVSLRRHRPLALRLGHWRDGGGVGEQGELVLRALVAVRANLLISGSTGSGKTTLLAAMLAEAPATERIVCIEETRELAPDHPHVVHLQSRAANVQGAGAVDLAQLVRAAMRMRPDRLVLGECRGGEVREVLMALNTGHDGGMATVHANAATDVPARLVALGSLAGLGADTVAAQAVSAFDAVIHVARLPGRRVVTQIAVLARVDGALVAPLAMQRRDGRGPGAGDLEVGPAWDVLARRLELGRR</sequence>
<organism evidence="4 5">
    <name type="scientific">Serinibacter arcticus</name>
    <dbReference type="NCBI Taxonomy" id="1655435"/>
    <lineage>
        <taxon>Bacteria</taxon>
        <taxon>Bacillati</taxon>
        <taxon>Actinomycetota</taxon>
        <taxon>Actinomycetes</taxon>
        <taxon>Micrococcales</taxon>
        <taxon>Beutenbergiaceae</taxon>
        <taxon>Serinibacter</taxon>
    </lineage>
</organism>
<evidence type="ECO:0000256" key="1">
    <source>
        <dbReference type="ARBA" id="ARBA00006611"/>
    </source>
</evidence>
<reference evidence="4 5" key="1">
    <citation type="submission" date="2018-11" db="EMBL/GenBank/DDBJ databases">
        <title>Complete genome sequencing of the Actinobacteria Serinibacter sp. K3-2.</title>
        <authorList>
            <person name="Rakitin A.L."/>
            <person name="Beletsky A.V."/>
            <person name="Mardanov A.V."/>
            <person name="Ravin N.V."/>
            <person name="Gromova A.S."/>
            <person name="Filippova S.N."/>
            <person name="Gal'Chenko V.F."/>
        </authorList>
    </citation>
    <scope>NUCLEOTIDE SEQUENCE [LARGE SCALE GENOMIC DNA]</scope>
    <source>
        <strain evidence="4 5">K3-2</strain>
    </source>
</reference>
<dbReference type="CDD" id="cd01130">
    <property type="entry name" value="VirB11-like_ATPase"/>
    <property type="match status" value="1"/>
</dbReference>
<dbReference type="Pfam" id="PF00437">
    <property type="entry name" value="T2SSE"/>
    <property type="match status" value="1"/>
</dbReference>
<dbReference type="RefSeq" id="WP_233251438.1">
    <property type="nucleotide sequence ID" value="NZ_RHPJ01000001.1"/>
</dbReference>
<accession>A0A4Z1E7U4</accession>
<evidence type="ECO:0000259" key="3">
    <source>
        <dbReference type="Pfam" id="PF00437"/>
    </source>
</evidence>